<reference evidence="1 2" key="1">
    <citation type="submission" date="2019-11" db="EMBL/GenBank/DDBJ databases">
        <authorList>
            <person name="Hylling O."/>
            <person name="Hansen L.H."/>
            <person name="Johansen A."/>
        </authorList>
    </citation>
    <scope>NUCLEOTIDE SEQUENCE [LARGE SCALE GENOMIC DNA]</scope>
</reference>
<organism evidence="1 2">
    <name type="scientific">Sphingomonas phage Kharn</name>
    <dbReference type="NCBI Taxonomy" id="2686312"/>
    <lineage>
        <taxon>Viruses</taxon>
        <taxon>Duplodnaviria</taxon>
        <taxon>Heunggongvirae</taxon>
        <taxon>Uroviricota</taxon>
        <taxon>Caudoviricetes</taxon>
        <taxon>Johnpaulvirinae</taxon>
        <taxon>Kharnvirus</taxon>
        <taxon>Kharnvirus kharn</taxon>
    </lineage>
</organism>
<evidence type="ECO:0000313" key="2">
    <source>
        <dbReference type="Proteomes" id="UP000501971"/>
    </source>
</evidence>
<name>A0A6M3TC51_9CAUD</name>
<keyword evidence="2" id="KW-1185">Reference proteome</keyword>
<sequence>MEAEVISRDEAESAYPMKVRDFDATAKRIAHMAGLGRGLALDPKLFFKLNTSLTTSPDRMAYATKPRWSKEEAMAIARAKYGV</sequence>
<dbReference type="RefSeq" id="YP_010738248.1">
    <property type="nucleotide sequence ID" value="NC_073024.1"/>
</dbReference>
<accession>A0A6M3TC51</accession>
<dbReference type="Proteomes" id="UP000501971">
    <property type="component" value="Segment"/>
</dbReference>
<proteinExistence type="predicted"/>
<dbReference type="EMBL" id="MN734439">
    <property type="protein sequence ID" value="QJD54542.1"/>
    <property type="molecule type" value="Genomic_DNA"/>
</dbReference>
<dbReference type="GeneID" id="79585614"/>
<dbReference type="KEGG" id="vg:79585614"/>
<protein>
    <submittedName>
        <fullName evidence="1">Uncharacterized protein</fullName>
    </submittedName>
</protein>
<evidence type="ECO:0000313" key="1">
    <source>
        <dbReference type="EMBL" id="QJD54542.1"/>
    </source>
</evidence>